<dbReference type="RefSeq" id="WP_174581593.1">
    <property type="nucleotide sequence ID" value="NZ_CAJNOB010000001.1"/>
</dbReference>
<dbReference type="InterPro" id="IPR019734">
    <property type="entry name" value="TPR_rpt"/>
</dbReference>
<accession>A0A8J2BLZ2</accession>
<proteinExistence type="predicted"/>
<dbReference type="InterPro" id="IPR011990">
    <property type="entry name" value="TPR-like_helical_dom_sf"/>
</dbReference>
<comment type="caution">
    <text evidence="2">The sequence shown here is derived from an EMBL/GenBank/DDBJ whole genome shotgun (WGS) entry which is preliminary data.</text>
</comment>
<evidence type="ECO:0000256" key="1">
    <source>
        <dbReference type="SAM" id="Phobius"/>
    </source>
</evidence>
<feature type="transmembrane region" description="Helical" evidence="1">
    <location>
        <begin position="12"/>
        <end position="33"/>
    </location>
</feature>
<organism evidence="2 3">
    <name type="scientific">Candidatus Methylacidithermus pantelleriae</name>
    <dbReference type="NCBI Taxonomy" id="2744239"/>
    <lineage>
        <taxon>Bacteria</taxon>
        <taxon>Pseudomonadati</taxon>
        <taxon>Verrucomicrobiota</taxon>
        <taxon>Methylacidiphilae</taxon>
        <taxon>Methylacidiphilales</taxon>
        <taxon>Methylacidiphilaceae</taxon>
        <taxon>Candidatus Methylacidithermus</taxon>
    </lineage>
</organism>
<gene>
    <name evidence="2" type="ORF">MPNT_10065</name>
</gene>
<dbReference type="AlphaFoldDB" id="A0A8J2BLZ2"/>
<keyword evidence="1" id="KW-0812">Transmembrane</keyword>
<dbReference type="Pfam" id="PF13174">
    <property type="entry name" value="TPR_6"/>
    <property type="match status" value="2"/>
</dbReference>
<dbReference type="Proteomes" id="UP000663859">
    <property type="component" value="Unassembled WGS sequence"/>
</dbReference>
<evidence type="ECO:0000313" key="3">
    <source>
        <dbReference type="Proteomes" id="UP000663859"/>
    </source>
</evidence>
<protein>
    <submittedName>
        <fullName evidence="2">Cellulose synthase operon protein C</fullName>
    </submittedName>
</protein>
<name>A0A8J2BLZ2_9BACT</name>
<dbReference type="SMART" id="SM00028">
    <property type="entry name" value="TPR"/>
    <property type="match status" value="2"/>
</dbReference>
<evidence type="ECO:0000313" key="2">
    <source>
        <dbReference type="EMBL" id="CAF0688963.1"/>
    </source>
</evidence>
<sequence>MFRQARRPWRFIGLVAAALLSLLGLCFLVMYLVRETQLEGKSLVAAEEFYRAKDREAKVRVADRYQHLPLSAIWLLRLAFADSQNGAILQAADLFARFLERYPGHELFPAAEIGRANCLRLERKVQEAEKFYREVLRQNRLSVYQELAYVGLARLQEDMGNPQEARKTLEQFLSRFPSSRLQDMAQAILDRLPSVPTEGKKPLP</sequence>
<dbReference type="EMBL" id="CAJNOB010000001">
    <property type="protein sequence ID" value="CAF0688963.1"/>
    <property type="molecule type" value="Genomic_DNA"/>
</dbReference>
<dbReference type="SUPFAM" id="SSF48452">
    <property type="entry name" value="TPR-like"/>
    <property type="match status" value="1"/>
</dbReference>
<reference evidence="2" key="1">
    <citation type="submission" date="2021-02" db="EMBL/GenBank/DDBJ databases">
        <authorList>
            <person name="Cremers G."/>
            <person name="Picone N."/>
        </authorList>
    </citation>
    <scope>NUCLEOTIDE SEQUENCE</scope>
    <source>
        <strain evidence="2">PQ17</strain>
    </source>
</reference>
<keyword evidence="1" id="KW-1133">Transmembrane helix</keyword>
<keyword evidence="3" id="KW-1185">Reference proteome</keyword>
<keyword evidence="1" id="KW-0472">Membrane</keyword>
<dbReference type="Gene3D" id="1.25.40.10">
    <property type="entry name" value="Tetratricopeptide repeat domain"/>
    <property type="match status" value="1"/>
</dbReference>